<dbReference type="SMART" id="SM00345">
    <property type="entry name" value="HTH_GNTR"/>
    <property type="match status" value="1"/>
</dbReference>
<comment type="caution">
    <text evidence="5">The sequence shown here is derived from an EMBL/GenBank/DDBJ whole genome shotgun (WGS) entry which is preliminary data.</text>
</comment>
<dbReference type="RefSeq" id="WP_133592085.1">
    <property type="nucleotide sequence ID" value="NZ_CP037953.1"/>
</dbReference>
<dbReference type="CDD" id="cd07377">
    <property type="entry name" value="WHTH_GntR"/>
    <property type="match status" value="1"/>
</dbReference>
<proteinExistence type="predicted"/>
<dbReference type="PANTHER" id="PTHR38445:SF7">
    <property type="entry name" value="GNTR-FAMILY TRANSCRIPTIONAL REGULATOR"/>
    <property type="match status" value="1"/>
</dbReference>
<dbReference type="GO" id="GO:0003700">
    <property type="term" value="F:DNA-binding transcription factor activity"/>
    <property type="evidence" value="ECO:0007669"/>
    <property type="project" value="InterPro"/>
</dbReference>
<evidence type="ECO:0000313" key="5">
    <source>
        <dbReference type="EMBL" id="TDQ46018.1"/>
    </source>
</evidence>
<dbReference type="OrthoDB" id="9804020at2"/>
<dbReference type="Pfam" id="PF00392">
    <property type="entry name" value="GntR"/>
    <property type="match status" value="1"/>
</dbReference>
<dbReference type="EMBL" id="SNYM01000015">
    <property type="protein sequence ID" value="TDQ46018.1"/>
    <property type="molecule type" value="Genomic_DNA"/>
</dbReference>
<evidence type="ECO:0000256" key="1">
    <source>
        <dbReference type="ARBA" id="ARBA00023015"/>
    </source>
</evidence>
<name>A0A4R6UGT6_9GAMM</name>
<keyword evidence="2" id="KW-0238">DNA-binding</keyword>
<evidence type="ECO:0000313" key="6">
    <source>
        <dbReference type="Proteomes" id="UP000295375"/>
    </source>
</evidence>
<sequence length="126" mass="14066">MFSVNAQSGMPIYRQILEQLRRLVASGQLQPGDELPSVRELALLHAVNPMTISKAYSLAEAEGLLSRQRGRPMTIAAQDVPKENKAERMKRLQPAIQQLVTAARQLNLNDNDVLNAVRQGLEQNHE</sequence>
<evidence type="ECO:0000259" key="4">
    <source>
        <dbReference type="PROSITE" id="PS50949"/>
    </source>
</evidence>
<dbReference type="Gene3D" id="1.10.10.10">
    <property type="entry name" value="Winged helix-like DNA-binding domain superfamily/Winged helix DNA-binding domain"/>
    <property type="match status" value="1"/>
</dbReference>
<dbReference type="SUPFAM" id="SSF46785">
    <property type="entry name" value="Winged helix' DNA-binding domain"/>
    <property type="match status" value="1"/>
</dbReference>
<accession>A0A4R6UGT6</accession>
<feature type="domain" description="HTH gntR-type" evidence="4">
    <location>
        <begin position="10"/>
        <end position="78"/>
    </location>
</feature>
<organism evidence="5 6">
    <name type="scientific">Permianibacter aggregans</name>
    <dbReference type="NCBI Taxonomy" id="1510150"/>
    <lineage>
        <taxon>Bacteria</taxon>
        <taxon>Pseudomonadati</taxon>
        <taxon>Pseudomonadota</taxon>
        <taxon>Gammaproteobacteria</taxon>
        <taxon>Pseudomonadales</taxon>
        <taxon>Pseudomonadaceae</taxon>
        <taxon>Permianibacter</taxon>
    </lineage>
</organism>
<keyword evidence="1" id="KW-0805">Transcription regulation</keyword>
<dbReference type="InterPro" id="IPR036388">
    <property type="entry name" value="WH-like_DNA-bd_sf"/>
</dbReference>
<reference evidence="5 6" key="1">
    <citation type="submission" date="2019-03" db="EMBL/GenBank/DDBJ databases">
        <title>Genomic Encyclopedia of Type Strains, Phase IV (KMG-IV): sequencing the most valuable type-strain genomes for metagenomic binning, comparative biology and taxonomic classification.</title>
        <authorList>
            <person name="Goeker M."/>
        </authorList>
    </citation>
    <scope>NUCLEOTIDE SEQUENCE [LARGE SCALE GENOMIC DNA]</scope>
    <source>
        <strain evidence="5 6">DSM 103792</strain>
    </source>
</reference>
<dbReference type="GO" id="GO:0003677">
    <property type="term" value="F:DNA binding"/>
    <property type="evidence" value="ECO:0007669"/>
    <property type="project" value="UniProtKB-KW"/>
</dbReference>
<protein>
    <submittedName>
        <fullName evidence="5">GntR family transcriptional regulator</fullName>
    </submittedName>
</protein>
<gene>
    <name evidence="5" type="ORF">EV696_11512</name>
</gene>
<evidence type="ECO:0000256" key="3">
    <source>
        <dbReference type="ARBA" id="ARBA00023163"/>
    </source>
</evidence>
<dbReference type="Proteomes" id="UP000295375">
    <property type="component" value="Unassembled WGS sequence"/>
</dbReference>
<evidence type="ECO:0000256" key="2">
    <source>
        <dbReference type="ARBA" id="ARBA00023125"/>
    </source>
</evidence>
<keyword evidence="6" id="KW-1185">Reference proteome</keyword>
<dbReference type="PROSITE" id="PS50949">
    <property type="entry name" value="HTH_GNTR"/>
    <property type="match status" value="1"/>
</dbReference>
<dbReference type="PANTHER" id="PTHR38445">
    <property type="entry name" value="HTH-TYPE TRANSCRIPTIONAL REPRESSOR YTRA"/>
    <property type="match status" value="1"/>
</dbReference>
<keyword evidence="3" id="KW-0804">Transcription</keyword>
<dbReference type="InterPro" id="IPR036390">
    <property type="entry name" value="WH_DNA-bd_sf"/>
</dbReference>
<dbReference type="InterPro" id="IPR000524">
    <property type="entry name" value="Tscrpt_reg_HTH_GntR"/>
</dbReference>
<dbReference type="AlphaFoldDB" id="A0A4R6UGT6"/>